<gene>
    <name evidence="1" type="ORF">J7W16_04825</name>
</gene>
<reference evidence="1" key="1">
    <citation type="submission" date="2021-03" db="EMBL/GenBank/DDBJ databases">
        <title>Bacillus suaedae sp. nov., isolated from Suaeda aralocaspica.</title>
        <authorList>
            <person name="Lei R.F.R."/>
        </authorList>
    </citation>
    <scope>NUCLEOTIDE SEQUENCE</scope>
    <source>
        <strain evidence="1">YZJH907-2</strain>
    </source>
</reference>
<dbReference type="RefSeq" id="WP_210596090.1">
    <property type="nucleotide sequence ID" value="NZ_JAGKSQ010000002.1"/>
</dbReference>
<proteinExistence type="predicted"/>
<name>A0A940WTP1_9BACI</name>
<protein>
    <submittedName>
        <fullName evidence="1">DUF1292 domain-containing protein</fullName>
    </submittedName>
</protein>
<dbReference type="Proteomes" id="UP000678228">
    <property type="component" value="Unassembled WGS sequence"/>
</dbReference>
<evidence type="ECO:0000313" key="2">
    <source>
        <dbReference type="Proteomes" id="UP000678228"/>
    </source>
</evidence>
<sequence>MEPIRDVITISDESGNETDFSVEALFDMNDDTFALLRDGEETVLMKVENEESEQYLVGITEEEKESVLVAYEIAVQANPAE</sequence>
<comment type="caution">
    <text evidence="1">The sequence shown here is derived from an EMBL/GenBank/DDBJ whole genome shotgun (WGS) entry which is preliminary data.</text>
</comment>
<dbReference type="Pfam" id="PF06949">
    <property type="entry name" value="DUF1292"/>
    <property type="match status" value="1"/>
</dbReference>
<organism evidence="1 2">
    <name type="scientific">Halalkalibacter suaedae</name>
    <dbReference type="NCBI Taxonomy" id="2822140"/>
    <lineage>
        <taxon>Bacteria</taxon>
        <taxon>Bacillati</taxon>
        <taxon>Bacillota</taxon>
        <taxon>Bacilli</taxon>
        <taxon>Bacillales</taxon>
        <taxon>Bacillaceae</taxon>
        <taxon>Halalkalibacter</taxon>
    </lineage>
</organism>
<keyword evidence="2" id="KW-1185">Reference proteome</keyword>
<dbReference type="EMBL" id="JAGKSQ010000002">
    <property type="protein sequence ID" value="MBP3950447.1"/>
    <property type="molecule type" value="Genomic_DNA"/>
</dbReference>
<accession>A0A940WTP1</accession>
<dbReference type="InterPro" id="IPR009711">
    <property type="entry name" value="UPF0473"/>
</dbReference>
<evidence type="ECO:0000313" key="1">
    <source>
        <dbReference type="EMBL" id="MBP3950447.1"/>
    </source>
</evidence>
<dbReference type="AlphaFoldDB" id="A0A940WTP1"/>